<dbReference type="InterPro" id="IPR036249">
    <property type="entry name" value="Thioredoxin-like_sf"/>
</dbReference>
<sequence length="207" mass="23210">MTLSRRVLLAATPALAATAFVPRMARAAADPRLAPRIIGNPDAKILVQEWFSLDCPHCAHFALNVFPEVRSKLVETGKIRYQFNDFPLYKLSFYAAMVARALPVDRYEPFIMSLFSSQEAWAFQQQDQGGDPLAPLQQRAALAGMSADQFHSVINDQTYLQALQASEDAAQQQYKIEGTPFFRFGNTSYPNDPETFEHFQQILSTAS</sequence>
<evidence type="ECO:0000256" key="3">
    <source>
        <dbReference type="ARBA" id="ARBA00022729"/>
    </source>
</evidence>
<feature type="signal peptide" evidence="7">
    <location>
        <begin position="1"/>
        <end position="16"/>
    </location>
</feature>
<evidence type="ECO:0000256" key="5">
    <source>
        <dbReference type="ARBA" id="ARBA00023157"/>
    </source>
</evidence>
<evidence type="ECO:0000256" key="2">
    <source>
        <dbReference type="ARBA" id="ARBA00005791"/>
    </source>
</evidence>
<evidence type="ECO:0000256" key="4">
    <source>
        <dbReference type="ARBA" id="ARBA00023002"/>
    </source>
</evidence>
<dbReference type="RefSeq" id="WP_048847366.1">
    <property type="nucleotide sequence ID" value="NZ_BALE01000009.1"/>
</dbReference>
<protein>
    <submittedName>
        <fullName evidence="9">Thioredoxin protein</fullName>
    </submittedName>
</protein>
<dbReference type="PANTHER" id="PTHR13887">
    <property type="entry name" value="GLUTATHIONE S-TRANSFERASE KAPPA"/>
    <property type="match status" value="1"/>
</dbReference>
<dbReference type="Pfam" id="PF13462">
    <property type="entry name" value="Thioredoxin_4"/>
    <property type="match status" value="1"/>
</dbReference>
<accession>A0A0D6MI47</accession>
<dbReference type="PROSITE" id="PS51352">
    <property type="entry name" value="THIOREDOXIN_2"/>
    <property type="match status" value="1"/>
</dbReference>
<dbReference type="OrthoDB" id="8478320at2"/>
<dbReference type="PROSITE" id="PS51318">
    <property type="entry name" value="TAT"/>
    <property type="match status" value="1"/>
</dbReference>
<dbReference type="InterPro" id="IPR012336">
    <property type="entry name" value="Thioredoxin-like_fold"/>
</dbReference>
<dbReference type="Gene3D" id="3.40.30.10">
    <property type="entry name" value="Glutaredoxin"/>
    <property type="match status" value="1"/>
</dbReference>
<dbReference type="AlphaFoldDB" id="A0A0D6MI47"/>
<feature type="chain" id="PRO_5002307848" evidence="7">
    <location>
        <begin position="17"/>
        <end position="207"/>
    </location>
</feature>
<gene>
    <name evidence="9" type="ORF">Tasa_009_077</name>
</gene>
<keyword evidence="3 7" id="KW-0732">Signal</keyword>
<dbReference type="Proteomes" id="UP000032679">
    <property type="component" value="Unassembled WGS sequence"/>
</dbReference>
<dbReference type="InterPro" id="IPR006311">
    <property type="entry name" value="TAT_signal"/>
</dbReference>
<feature type="domain" description="Thioredoxin" evidence="8">
    <location>
        <begin position="8"/>
        <end position="207"/>
    </location>
</feature>
<comment type="caution">
    <text evidence="9">The sequence shown here is derived from an EMBL/GenBank/DDBJ whole genome shotgun (WGS) entry which is preliminary data.</text>
</comment>
<dbReference type="PANTHER" id="PTHR13887:SF14">
    <property type="entry name" value="DISULFIDE BOND FORMATION PROTEIN D"/>
    <property type="match status" value="1"/>
</dbReference>
<comment type="similarity">
    <text evidence="2">Belongs to the thioredoxin family. DsbA subfamily.</text>
</comment>
<evidence type="ECO:0000256" key="1">
    <source>
        <dbReference type="ARBA" id="ARBA00003565"/>
    </source>
</evidence>
<name>A0A0D6MI47_9PROT</name>
<dbReference type="GO" id="GO:0016491">
    <property type="term" value="F:oxidoreductase activity"/>
    <property type="evidence" value="ECO:0007669"/>
    <property type="project" value="UniProtKB-KW"/>
</dbReference>
<reference evidence="9 10" key="1">
    <citation type="submission" date="2012-10" db="EMBL/GenBank/DDBJ databases">
        <title>Genome sequencing of Tanticharoenia sakaeratensis NBRC 103193.</title>
        <authorList>
            <person name="Azuma Y."/>
            <person name="Hadano H."/>
            <person name="Hirakawa H."/>
            <person name="Matsushita K."/>
        </authorList>
    </citation>
    <scope>NUCLEOTIDE SEQUENCE [LARGE SCALE GENOMIC DNA]</scope>
    <source>
        <strain evidence="9 10">NBRC 103193</strain>
    </source>
</reference>
<evidence type="ECO:0000256" key="6">
    <source>
        <dbReference type="ARBA" id="ARBA00023284"/>
    </source>
</evidence>
<dbReference type="EMBL" id="BALE01000009">
    <property type="protein sequence ID" value="GAN53282.1"/>
    <property type="molecule type" value="Genomic_DNA"/>
</dbReference>
<keyword evidence="4" id="KW-0560">Oxidoreductase</keyword>
<evidence type="ECO:0000313" key="9">
    <source>
        <dbReference type="EMBL" id="GAN53282.1"/>
    </source>
</evidence>
<evidence type="ECO:0000313" key="10">
    <source>
        <dbReference type="Proteomes" id="UP000032679"/>
    </source>
</evidence>
<keyword evidence="5" id="KW-1015">Disulfide bond</keyword>
<dbReference type="InterPro" id="IPR013766">
    <property type="entry name" value="Thioredoxin_domain"/>
</dbReference>
<keyword evidence="6" id="KW-0676">Redox-active center</keyword>
<dbReference type="SUPFAM" id="SSF52833">
    <property type="entry name" value="Thioredoxin-like"/>
    <property type="match status" value="1"/>
</dbReference>
<comment type="function">
    <text evidence="1">May be required for disulfide bond formation in some proteins.</text>
</comment>
<keyword evidence="10" id="KW-1185">Reference proteome</keyword>
<organism evidence="9 10">
    <name type="scientific">Tanticharoenia sakaeratensis NBRC 103193</name>
    <dbReference type="NCBI Taxonomy" id="1231623"/>
    <lineage>
        <taxon>Bacteria</taxon>
        <taxon>Pseudomonadati</taxon>
        <taxon>Pseudomonadota</taxon>
        <taxon>Alphaproteobacteria</taxon>
        <taxon>Acetobacterales</taxon>
        <taxon>Acetobacteraceae</taxon>
        <taxon>Tanticharoenia</taxon>
    </lineage>
</organism>
<evidence type="ECO:0000256" key="7">
    <source>
        <dbReference type="SAM" id="SignalP"/>
    </source>
</evidence>
<dbReference type="STRING" id="1231623.Tasa_009_077"/>
<proteinExistence type="inferred from homology"/>
<evidence type="ECO:0000259" key="8">
    <source>
        <dbReference type="PROSITE" id="PS51352"/>
    </source>
</evidence>